<dbReference type="InterPro" id="IPR001505">
    <property type="entry name" value="Copper_CuA"/>
</dbReference>
<feature type="transmembrane region" description="Helical" evidence="8">
    <location>
        <begin position="31"/>
        <end position="51"/>
    </location>
</feature>
<reference evidence="10" key="1">
    <citation type="submission" date="2021-04" db="EMBL/GenBank/DDBJ databases">
        <title>Genomic insights into ecological role and evolution of a novel Thermoplasmata order Candidatus Sysuiplasmatales.</title>
        <authorList>
            <person name="Yuan Y."/>
        </authorList>
    </citation>
    <scope>NUCLEOTIDE SEQUENCE</scope>
    <source>
        <strain evidence="10">YP2-bin.285</strain>
    </source>
</reference>
<evidence type="ECO:0000256" key="4">
    <source>
        <dbReference type="ARBA" id="ARBA00022723"/>
    </source>
</evidence>
<keyword evidence="3" id="KW-0813">Transport</keyword>
<keyword evidence="6" id="KW-0186">Copper</keyword>
<evidence type="ECO:0000313" key="10">
    <source>
        <dbReference type="EMBL" id="MBX8632375.1"/>
    </source>
</evidence>
<keyword evidence="4" id="KW-0479">Metal-binding</keyword>
<dbReference type="Proteomes" id="UP000716004">
    <property type="component" value="Unassembled WGS sequence"/>
</dbReference>
<name>A0A8J7YPB2_9ARCH</name>
<evidence type="ECO:0000256" key="8">
    <source>
        <dbReference type="SAM" id="Phobius"/>
    </source>
</evidence>
<keyword evidence="8" id="KW-1133">Transmembrane helix</keyword>
<dbReference type="InterPro" id="IPR045187">
    <property type="entry name" value="CcO_II"/>
</dbReference>
<dbReference type="Gene3D" id="2.60.40.420">
    <property type="entry name" value="Cupredoxins - blue copper proteins"/>
    <property type="match status" value="1"/>
</dbReference>
<dbReference type="PANTHER" id="PTHR22888:SF9">
    <property type="entry name" value="CYTOCHROME C OXIDASE SUBUNIT 2"/>
    <property type="match status" value="1"/>
</dbReference>
<keyword evidence="8" id="KW-0812">Transmembrane</keyword>
<organism evidence="10 11">
    <name type="scientific">Candidatus Sysuiplasma superficiale</name>
    <dbReference type="NCBI Taxonomy" id="2823368"/>
    <lineage>
        <taxon>Archaea</taxon>
        <taxon>Methanobacteriati</taxon>
        <taxon>Thermoplasmatota</taxon>
        <taxon>Thermoplasmata</taxon>
        <taxon>Candidatus Sysuiplasmatales</taxon>
        <taxon>Candidatus Sysuiplasmataceae</taxon>
        <taxon>Candidatus Sysuiplasma</taxon>
    </lineage>
</organism>
<evidence type="ECO:0000256" key="5">
    <source>
        <dbReference type="ARBA" id="ARBA00022982"/>
    </source>
</evidence>
<evidence type="ECO:0000256" key="6">
    <source>
        <dbReference type="ARBA" id="ARBA00023008"/>
    </source>
</evidence>
<feature type="domain" description="Cytochrome oxidase subunit II copper A binding" evidence="9">
    <location>
        <begin position="114"/>
        <end position="225"/>
    </location>
</feature>
<evidence type="ECO:0000259" key="9">
    <source>
        <dbReference type="PROSITE" id="PS50857"/>
    </source>
</evidence>
<dbReference type="PROSITE" id="PS50857">
    <property type="entry name" value="COX2_CUA"/>
    <property type="match status" value="1"/>
</dbReference>
<feature type="transmembrane region" description="Helical" evidence="8">
    <location>
        <begin position="81"/>
        <end position="98"/>
    </location>
</feature>
<protein>
    <submittedName>
        <fullName evidence="10">Cytochrome c oxidase subunit II</fullName>
    </submittedName>
</protein>
<evidence type="ECO:0000313" key="11">
    <source>
        <dbReference type="Proteomes" id="UP000716004"/>
    </source>
</evidence>
<comment type="similarity">
    <text evidence="2">Belongs to the cytochrome c oxidase subunit 2 family.</text>
</comment>
<dbReference type="InterPro" id="IPR008972">
    <property type="entry name" value="Cupredoxin"/>
</dbReference>
<gene>
    <name evidence="10" type="ORF">J9259_07675</name>
</gene>
<dbReference type="InterPro" id="IPR002429">
    <property type="entry name" value="CcO_II-like_C"/>
</dbReference>
<keyword evidence="5" id="KW-0249">Electron transport</keyword>
<proteinExistence type="inferred from homology"/>
<accession>A0A8J7YPB2</accession>
<evidence type="ECO:0000256" key="3">
    <source>
        <dbReference type="ARBA" id="ARBA00022448"/>
    </source>
</evidence>
<evidence type="ECO:0000256" key="1">
    <source>
        <dbReference type="ARBA" id="ARBA00004370"/>
    </source>
</evidence>
<comment type="subcellular location">
    <subcellularLocation>
        <location evidence="1">Membrane</location>
    </subcellularLocation>
</comment>
<dbReference type="GO" id="GO:0005507">
    <property type="term" value="F:copper ion binding"/>
    <property type="evidence" value="ECO:0007669"/>
    <property type="project" value="InterPro"/>
</dbReference>
<keyword evidence="7 8" id="KW-0472">Membrane</keyword>
<dbReference type="GO" id="GO:0004129">
    <property type="term" value="F:cytochrome-c oxidase activity"/>
    <property type="evidence" value="ECO:0007669"/>
    <property type="project" value="InterPro"/>
</dbReference>
<dbReference type="PANTHER" id="PTHR22888">
    <property type="entry name" value="CYTOCHROME C OXIDASE, SUBUNIT II"/>
    <property type="match status" value="1"/>
</dbReference>
<dbReference type="SUPFAM" id="SSF49503">
    <property type="entry name" value="Cupredoxins"/>
    <property type="match status" value="1"/>
</dbReference>
<dbReference type="PROSITE" id="PS00078">
    <property type="entry name" value="COX2"/>
    <property type="match status" value="1"/>
</dbReference>
<evidence type="ECO:0000256" key="7">
    <source>
        <dbReference type="ARBA" id="ARBA00023136"/>
    </source>
</evidence>
<dbReference type="GO" id="GO:0016020">
    <property type="term" value="C:membrane"/>
    <property type="evidence" value="ECO:0007669"/>
    <property type="project" value="UniProtKB-SubCell"/>
</dbReference>
<dbReference type="EMBL" id="JAGVSJ010000023">
    <property type="protein sequence ID" value="MBX8632375.1"/>
    <property type="molecule type" value="Genomic_DNA"/>
</dbReference>
<dbReference type="AlphaFoldDB" id="A0A8J7YPB2"/>
<dbReference type="Pfam" id="PF00116">
    <property type="entry name" value="COX2"/>
    <property type="match status" value="1"/>
</dbReference>
<comment type="caution">
    <text evidence="10">The sequence shown here is derived from an EMBL/GenBank/DDBJ whole genome shotgun (WGS) entry which is preliminary data.</text>
</comment>
<evidence type="ECO:0000256" key="2">
    <source>
        <dbReference type="ARBA" id="ARBA00007866"/>
    </source>
</evidence>
<dbReference type="GO" id="GO:0042773">
    <property type="term" value="P:ATP synthesis coupled electron transport"/>
    <property type="evidence" value="ECO:0007669"/>
    <property type="project" value="TreeGrafter"/>
</dbReference>
<sequence length="227" mass="25838">MESESVIFGQILISAATSVTSKVWWSVFDLYLTVAIIASAFFIIWIIYLVVSTRERPGRHTPNQIHPGIIPSANRGRPRNVAFLVVFLVIVFFGLWIYQLPTTNYIKQAPQNAKNELVIDVYASQWIWTFKYPNGYNVTRYATFPTNTTILFRVTSLDVMHEFSVPAFKIKIDAFPGVWNVAWTEVLQSGNYTAFCTELCGLGHATMWAKLNFVSPAQYQAWIASHN</sequence>